<reference evidence="1" key="1">
    <citation type="journal article" date="2011" name="PLoS Biol.">
        <title>Gene gain and loss during evolution of obligate parasitism in the white rust pathogen of Arabidopsis thaliana.</title>
        <authorList>
            <person name="Kemen E."/>
            <person name="Gardiner A."/>
            <person name="Schultz-Larsen T."/>
            <person name="Kemen A.C."/>
            <person name="Balmuth A.L."/>
            <person name="Robert-Seilaniantz A."/>
            <person name="Bailey K."/>
            <person name="Holub E."/>
            <person name="Studholme D.J."/>
            <person name="Maclean D."/>
            <person name="Jones J.D."/>
        </authorList>
    </citation>
    <scope>NUCLEOTIDE SEQUENCE</scope>
</reference>
<evidence type="ECO:0000313" key="1">
    <source>
        <dbReference type="EMBL" id="CCA27199.1"/>
    </source>
</evidence>
<sequence length="52" mass="6146">MGCEYPPIEVIKRINLQWQRLKPLTRWCDDSDLQMTAPTCHSTHLISYKEAK</sequence>
<reference evidence="1" key="2">
    <citation type="submission" date="2011-02" db="EMBL/GenBank/DDBJ databases">
        <authorList>
            <person name="MacLean D."/>
        </authorList>
    </citation>
    <scope>NUCLEOTIDE SEQUENCE</scope>
</reference>
<dbReference type="EMBL" id="FR824516">
    <property type="protein sequence ID" value="CCA27199.1"/>
    <property type="molecule type" value="Genomic_DNA"/>
</dbReference>
<dbReference type="HOGENOM" id="CLU_3091287_0_0_1"/>
<accession>F0X0B6</accession>
<gene>
    <name evidence="1" type="primary">AlNc14C475G11853</name>
    <name evidence="1" type="ORF">ALNC14_133430</name>
</gene>
<name>F0X0B6_9STRA</name>
<organism evidence="1">
    <name type="scientific">Albugo laibachii Nc14</name>
    <dbReference type="NCBI Taxonomy" id="890382"/>
    <lineage>
        <taxon>Eukaryota</taxon>
        <taxon>Sar</taxon>
        <taxon>Stramenopiles</taxon>
        <taxon>Oomycota</taxon>
        <taxon>Peronosporomycetes</taxon>
        <taxon>Albuginales</taxon>
        <taxon>Albuginaceae</taxon>
        <taxon>Albugo</taxon>
    </lineage>
</organism>
<proteinExistence type="predicted"/>
<protein>
    <submittedName>
        <fullName evidence="1">AlNc14C475G11853 protein</fullName>
    </submittedName>
</protein>
<dbReference type="AlphaFoldDB" id="F0X0B6"/>